<evidence type="ECO:0000256" key="3">
    <source>
        <dbReference type="ARBA" id="ARBA00022729"/>
    </source>
</evidence>
<dbReference type="Pfam" id="PF08085">
    <property type="entry name" value="Entericidin"/>
    <property type="match status" value="1"/>
</dbReference>
<comment type="caution">
    <text evidence="7">The sequence shown here is derived from an EMBL/GenBank/DDBJ whole genome shotgun (WGS) entry which is preliminary data.</text>
</comment>
<keyword evidence="8" id="KW-1185">Reference proteome</keyword>
<dbReference type="AlphaFoldDB" id="A0A917A1E2"/>
<keyword evidence="2" id="KW-1003">Cell membrane</keyword>
<keyword evidence="4" id="KW-0472">Membrane</keyword>
<name>A0A917A1E2_9SPHN</name>
<reference evidence="7" key="2">
    <citation type="submission" date="2020-09" db="EMBL/GenBank/DDBJ databases">
        <authorList>
            <person name="Sun Q."/>
            <person name="Zhou Y."/>
        </authorList>
    </citation>
    <scope>NUCLEOTIDE SEQUENCE</scope>
    <source>
        <strain evidence="7">CGMCC 1.15519</strain>
    </source>
</reference>
<dbReference type="GO" id="GO:0016020">
    <property type="term" value="C:membrane"/>
    <property type="evidence" value="ECO:0007669"/>
    <property type="project" value="InterPro"/>
</dbReference>
<keyword evidence="5" id="KW-0564">Palmitate</keyword>
<evidence type="ECO:0000313" key="8">
    <source>
        <dbReference type="Proteomes" id="UP000635071"/>
    </source>
</evidence>
<reference evidence="7" key="1">
    <citation type="journal article" date="2014" name="Int. J. Syst. Evol. Microbiol.">
        <title>Complete genome sequence of Corynebacterium casei LMG S-19264T (=DSM 44701T), isolated from a smear-ripened cheese.</title>
        <authorList>
            <consortium name="US DOE Joint Genome Institute (JGI-PGF)"/>
            <person name="Walter F."/>
            <person name="Albersmeier A."/>
            <person name="Kalinowski J."/>
            <person name="Ruckert C."/>
        </authorList>
    </citation>
    <scope>NUCLEOTIDE SEQUENCE</scope>
    <source>
        <strain evidence="7">CGMCC 1.15519</strain>
    </source>
</reference>
<evidence type="ECO:0000256" key="5">
    <source>
        <dbReference type="ARBA" id="ARBA00023139"/>
    </source>
</evidence>
<proteinExistence type="inferred from homology"/>
<comment type="similarity">
    <text evidence="1">Belongs to the EcnA/EcnB lipoprotein family.</text>
</comment>
<accession>A0A917A1E2</accession>
<dbReference type="InterPro" id="IPR012556">
    <property type="entry name" value="Entericidin"/>
</dbReference>
<gene>
    <name evidence="7" type="ORF">GCM10011529_29590</name>
</gene>
<sequence>MQKLNVIAAIALLGLLAGCNTIEGAGRDLSSAGKAVSETARTVKD</sequence>
<evidence type="ECO:0000313" key="7">
    <source>
        <dbReference type="EMBL" id="GGE21058.1"/>
    </source>
</evidence>
<dbReference type="RefSeq" id="WP_188764108.1">
    <property type="nucleotide sequence ID" value="NZ_BMJM01000015.1"/>
</dbReference>
<evidence type="ECO:0000256" key="2">
    <source>
        <dbReference type="ARBA" id="ARBA00022475"/>
    </source>
</evidence>
<dbReference type="Proteomes" id="UP000635071">
    <property type="component" value="Unassembled WGS sequence"/>
</dbReference>
<evidence type="ECO:0000256" key="1">
    <source>
        <dbReference type="ARBA" id="ARBA00010296"/>
    </source>
</evidence>
<evidence type="ECO:0000256" key="4">
    <source>
        <dbReference type="ARBA" id="ARBA00023136"/>
    </source>
</evidence>
<protein>
    <submittedName>
        <fullName evidence="7">Entericidin, EcnA/B family protein</fullName>
    </submittedName>
</protein>
<keyword evidence="6" id="KW-0449">Lipoprotein</keyword>
<keyword evidence="3" id="KW-0732">Signal</keyword>
<dbReference type="GO" id="GO:0009636">
    <property type="term" value="P:response to toxic substance"/>
    <property type="evidence" value="ECO:0007669"/>
    <property type="project" value="InterPro"/>
</dbReference>
<dbReference type="PROSITE" id="PS51257">
    <property type="entry name" value="PROKAR_LIPOPROTEIN"/>
    <property type="match status" value="1"/>
</dbReference>
<organism evidence="7 8">
    <name type="scientific">Sandarakinorhabdus glacialis</name>
    <dbReference type="NCBI Taxonomy" id="1614636"/>
    <lineage>
        <taxon>Bacteria</taxon>
        <taxon>Pseudomonadati</taxon>
        <taxon>Pseudomonadota</taxon>
        <taxon>Alphaproteobacteria</taxon>
        <taxon>Sphingomonadales</taxon>
        <taxon>Sphingosinicellaceae</taxon>
        <taxon>Sandarakinorhabdus</taxon>
    </lineage>
</organism>
<evidence type="ECO:0000256" key="6">
    <source>
        <dbReference type="ARBA" id="ARBA00023288"/>
    </source>
</evidence>
<dbReference type="EMBL" id="BMJM01000015">
    <property type="protein sequence ID" value="GGE21058.1"/>
    <property type="molecule type" value="Genomic_DNA"/>
</dbReference>